<feature type="domain" description="FHA" evidence="6">
    <location>
        <begin position="92"/>
        <end position="154"/>
    </location>
</feature>
<dbReference type="CDD" id="cd00060">
    <property type="entry name" value="FHA"/>
    <property type="match status" value="1"/>
</dbReference>
<keyword evidence="9" id="KW-1185">Reference proteome</keyword>
<dbReference type="AlphaFoldDB" id="A0A4V1IW39"/>
<dbReference type="PANTHER" id="PTHR24347">
    <property type="entry name" value="SERINE/THREONINE-PROTEIN KINASE"/>
    <property type="match status" value="1"/>
</dbReference>
<evidence type="ECO:0000256" key="5">
    <source>
        <dbReference type="SAM" id="MobiDB-lite"/>
    </source>
</evidence>
<evidence type="ECO:0000256" key="3">
    <source>
        <dbReference type="ARBA" id="ARBA00022840"/>
    </source>
</evidence>
<dbReference type="PROSITE" id="PS50006">
    <property type="entry name" value="FHA_DOMAIN"/>
    <property type="match status" value="1"/>
</dbReference>
<sequence length="576" mass="65370">MEDDTQPTQAYDPYALLEEAQESILGELADYAPTVRCEGSDDEISRPVHRRSQQTPGIAQENDPVIATILLYSRHDNVNRHDVTYSQLQRGYVVGRSEDCDLVVKRSDPALLDRHCTLSLASSSHQVSSSVKDDYVIMVEDHSEGGIILDGNKVGRGNRQAIVKLAVIQLWDTADNVPSPFFKMYFVNGQGENPEPHVNLLKDYELECTLGSGAFARVYRVAEKATRTTYACKVLRVQRENYRNKQANIAREAELWRTLDHPNVVKFHRLVDDGQNTALILEYVDGGDLASIIPNYGDTSERERVAEFYQLCTGVRYFQIRNIAHRDLKPENILATSTRPRLLKIADLGLAKISDESSALQTFCGTPNYQAPEIHAHSQSTSHYGIQVGTLLGKRVSNDWVSRLIMDRFDFDEKLAHINDQARSLIKSMLRVNPQRRITMLRQPNERKRGPEDDAPAQLTREMKRTTLTVPEDTMCWAYLVERIPGKQKVGKTPLYDNKITIGWHEDCHIKLRDPQFGMQHCYLEKLGDGFYLTALEGCMCTVNEQQVISKSPVRVYIQDYIKLVGNDEKQPGMLA</sequence>
<dbReference type="GO" id="GO:0004672">
    <property type="term" value="F:protein kinase activity"/>
    <property type="evidence" value="ECO:0007669"/>
    <property type="project" value="InterPro"/>
</dbReference>
<dbReference type="SUPFAM" id="SSF49879">
    <property type="entry name" value="SMAD/FHA domain"/>
    <property type="match status" value="2"/>
</dbReference>
<proteinExistence type="inferred from homology"/>
<dbReference type="GO" id="GO:0005524">
    <property type="term" value="F:ATP binding"/>
    <property type="evidence" value="ECO:0007669"/>
    <property type="project" value="UniProtKB-UniRule"/>
</dbReference>
<dbReference type="SMART" id="SM00220">
    <property type="entry name" value="S_TKc"/>
    <property type="match status" value="1"/>
</dbReference>
<dbReference type="InterPro" id="IPR000719">
    <property type="entry name" value="Prot_kinase_dom"/>
</dbReference>
<dbReference type="InterPro" id="IPR000253">
    <property type="entry name" value="FHA_dom"/>
</dbReference>
<organism evidence="8 9">
    <name type="scientific">Thamnocephalis sphaerospora</name>
    <dbReference type="NCBI Taxonomy" id="78915"/>
    <lineage>
        <taxon>Eukaryota</taxon>
        <taxon>Fungi</taxon>
        <taxon>Fungi incertae sedis</taxon>
        <taxon>Zoopagomycota</taxon>
        <taxon>Zoopagomycotina</taxon>
        <taxon>Zoopagomycetes</taxon>
        <taxon>Zoopagales</taxon>
        <taxon>Sigmoideomycetaceae</taxon>
        <taxon>Thamnocephalis</taxon>
    </lineage>
</organism>
<dbReference type="OrthoDB" id="10252171at2759"/>
<keyword evidence="3 4" id="KW-0067">ATP-binding</keyword>
<feature type="region of interest" description="Disordered" evidence="5">
    <location>
        <begin position="38"/>
        <end position="59"/>
    </location>
</feature>
<feature type="domain" description="Protein kinase" evidence="7">
    <location>
        <begin position="204"/>
        <end position="449"/>
    </location>
</feature>
<dbReference type="Proteomes" id="UP000271241">
    <property type="component" value="Unassembled WGS sequence"/>
</dbReference>
<dbReference type="Gene3D" id="1.10.510.10">
    <property type="entry name" value="Transferase(Phosphotransferase) domain 1"/>
    <property type="match status" value="1"/>
</dbReference>
<dbReference type="STRING" id="78915.A0A4V1IW39"/>
<dbReference type="EMBL" id="KZ992928">
    <property type="protein sequence ID" value="RKP06219.1"/>
    <property type="molecule type" value="Genomic_DNA"/>
</dbReference>
<keyword evidence="2 4" id="KW-0547">Nucleotide-binding</keyword>
<protein>
    <submittedName>
        <fullName evidence="8">Kinase-like domain-containing protein</fullName>
    </submittedName>
</protein>
<evidence type="ECO:0000256" key="2">
    <source>
        <dbReference type="ARBA" id="ARBA00022741"/>
    </source>
</evidence>
<evidence type="ECO:0000259" key="6">
    <source>
        <dbReference type="PROSITE" id="PS50006"/>
    </source>
</evidence>
<dbReference type="InterPro" id="IPR017441">
    <property type="entry name" value="Protein_kinase_ATP_BS"/>
</dbReference>
<feature type="binding site" evidence="4">
    <location>
        <position position="233"/>
    </location>
    <ligand>
        <name>ATP</name>
        <dbReference type="ChEBI" id="CHEBI:30616"/>
    </ligand>
</feature>
<evidence type="ECO:0000313" key="8">
    <source>
        <dbReference type="EMBL" id="RKP06219.1"/>
    </source>
</evidence>
<evidence type="ECO:0000256" key="1">
    <source>
        <dbReference type="ARBA" id="ARBA00005575"/>
    </source>
</evidence>
<dbReference type="FunFam" id="3.30.200.20:FF:000042">
    <property type="entry name" value="Aurora kinase A"/>
    <property type="match status" value="1"/>
</dbReference>
<dbReference type="InterPro" id="IPR008984">
    <property type="entry name" value="SMAD_FHA_dom_sf"/>
</dbReference>
<evidence type="ECO:0000256" key="4">
    <source>
        <dbReference type="PROSITE-ProRule" id="PRU10141"/>
    </source>
</evidence>
<name>A0A4V1IW39_9FUNG</name>
<dbReference type="PROSITE" id="PS00107">
    <property type="entry name" value="PROTEIN_KINASE_ATP"/>
    <property type="match status" value="1"/>
</dbReference>
<evidence type="ECO:0000313" key="9">
    <source>
        <dbReference type="Proteomes" id="UP000271241"/>
    </source>
</evidence>
<gene>
    <name evidence="8" type="ORF">THASP1DRAFT_31965</name>
</gene>
<reference evidence="9" key="1">
    <citation type="journal article" date="2018" name="Nat. Microbiol.">
        <title>Leveraging single-cell genomics to expand the fungal tree of life.</title>
        <authorList>
            <person name="Ahrendt S.R."/>
            <person name="Quandt C.A."/>
            <person name="Ciobanu D."/>
            <person name="Clum A."/>
            <person name="Salamov A."/>
            <person name="Andreopoulos B."/>
            <person name="Cheng J.F."/>
            <person name="Woyke T."/>
            <person name="Pelin A."/>
            <person name="Henrissat B."/>
            <person name="Reynolds N.K."/>
            <person name="Benny G.L."/>
            <person name="Smith M.E."/>
            <person name="James T.Y."/>
            <person name="Grigoriev I.V."/>
        </authorList>
    </citation>
    <scope>NUCLEOTIDE SEQUENCE [LARGE SCALE GENOMIC DNA]</scope>
    <source>
        <strain evidence="9">RSA 1356</strain>
    </source>
</reference>
<dbReference type="Gene3D" id="2.60.200.20">
    <property type="match status" value="2"/>
</dbReference>
<accession>A0A4V1IW39</accession>
<dbReference type="SMART" id="SM00240">
    <property type="entry name" value="FHA"/>
    <property type="match status" value="2"/>
</dbReference>
<dbReference type="SUPFAM" id="SSF56112">
    <property type="entry name" value="Protein kinase-like (PK-like)"/>
    <property type="match status" value="1"/>
</dbReference>
<comment type="similarity">
    <text evidence="1">Belongs to the protein kinase superfamily. CAMK Ser/Thr protein kinase family. CHEK2 subfamily.</text>
</comment>
<dbReference type="PROSITE" id="PS50011">
    <property type="entry name" value="PROTEIN_KINASE_DOM"/>
    <property type="match status" value="1"/>
</dbReference>
<evidence type="ECO:0000259" key="7">
    <source>
        <dbReference type="PROSITE" id="PS50011"/>
    </source>
</evidence>
<keyword evidence="8" id="KW-0418">Kinase</keyword>
<dbReference type="Pfam" id="PF00069">
    <property type="entry name" value="Pkinase"/>
    <property type="match status" value="1"/>
</dbReference>
<dbReference type="Pfam" id="PF00498">
    <property type="entry name" value="FHA"/>
    <property type="match status" value="2"/>
</dbReference>
<keyword evidence="8" id="KW-0808">Transferase</keyword>
<dbReference type="InterPro" id="IPR011009">
    <property type="entry name" value="Kinase-like_dom_sf"/>
</dbReference>